<reference evidence="6 7" key="1">
    <citation type="journal article" date="2014" name="Mol. Plant">
        <title>Chromosome Scale Genome Assembly and Transcriptome Profiling of Nannochloropsis gaditana in Nitrogen Depletion.</title>
        <authorList>
            <person name="Corteggiani Carpinelli E."/>
            <person name="Telatin A."/>
            <person name="Vitulo N."/>
            <person name="Forcato C."/>
            <person name="D'Angelo M."/>
            <person name="Schiavon R."/>
            <person name="Vezzi A."/>
            <person name="Giacometti G.M."/>
            <person name="Morosinotto T."/>
            <person name="Valle G."/>
        </authorList>
    </citation>
    <scope>NUCLEOTIDE SEQUENCE [LARGE SCALE GENOMIC DNA]</scope>
    <source>
        <strain evidence="6 7">B-31</strain>
    </source>
</reference>
<evidence type="ECO:0000259" key="5">
    <source>
        <dbReference type="PROSITE" id="PS50011"/>
    </source>
</evidence>
<evidence type="ECO:0000256" key="2">
    <source>
        <dbReference type="ARBA" id="ARBA00022741"/>
    </source>
</evidence>
<dbReference type="Proteomes" id="UP000019335">
    <property type="component" value="Chromosome 8"/>
</dbReference>
<dbReference type="EMBL" id="AZIL01000609">
    <property type="protein sequence ID" value="EWM26738.1"/>
    <property type="molecule type" value="Genomic_DNA"/>
</dbReference>
<accession>W7TT77</accession>
<dbReference type="PANTHER" id="PTHR44329:SF288">
    <property type="entry name" value="MITOGEN-ACTIVATED PROTEIN KINASE KINASE KINASE 20"/>
    <property type="match status" value="1"/>
</dbReference>
<evidence type="ECO:0000256" key="4">
    <source>
        <dbReference type="ARBA" id="ARBA00022840"/>
    </source>
</evidence>
<evidence type="ECO:0000256" key="1">
    <source>
        <dbReference type="ARBA" id="ARBA00022679"/>
    </source>
</evidence>
<keyword evidence="3 6" id="KW-0418">Kinase</keyword>
<dbReference type="InterPro" id="IPR001245">
    <property type="entry name" value="Ser-Thr/Tyr_kinase_cat_dom"/>
</dbReference>
<gene>
    <name evidence="6" type="primary">PK</name>
    <name evidence="6" type="ORF">Naga_100001g6</name>
</gene>
<keyword evidence="2" id="KW-0547">Nucleotide-binding</keyword>
<dbReference type="PANTHER" id="PTHR44329">
    <property type="entry name" value="SERINE/THREONINE-PROTEIN KINASE TNNI3K-RELATED"/>
    <property type="match status" value="1"/>
</dbReference>
<dbReference type="PROSITE" id="PS50011">
    <property type="entry name" value="PROTEIN_KINASE_DOM"/>
    <property type="match status" value="1"/>
</dbReference>
<comment type="caution">
    <text evidence="6">The sequence shown here is derived from an EMBL/GenBank/DDBJ whole genome shotgun (WGS) entry which is preliminary data.</text>
</comment>
<evidence type="ECO:0000313" key="6">
    <source>
        <dbReference type="EMBL" id="EWM26738.1"/>
    </source>
</evidence>
<dbReference type="InterPro" id="IPR000719">
    <property type="entry name" value="Prot_kinase_dom"/>
</dbReference>
<sequence length="611" mass="68405">MHAPENADAIEGCLMAACKGLDLSVAELWRRENRSGLHFLCLHVTASPSALESYSSYLLGKAAQARKHSLSPQLCEKGLRQKVPLWYTAAEPDAAIHATIPIKTAIVLPTFSYEIQQEFYVLFFSFKHLTPSSSTISFLRYLSKATVVACGASLVKSIVDAVHAPALSQEKFNEVPVVCAKPELPNMFVQWTDLHHVERLVDGGTSVVYTATYNRLPVIVKILKEDCERNELRLREIRGEIELMQSLNHPNIVQYIASGWEPRTFVVMERLEGGSLNQRLGFAPTHSGVHRNNFFTRDVRKAFSYESLLKYALQMAEALKYMHDEALPGYAVMHRDLKPDNVGFKADGTLKILDFGLAKAIPKDETARQKVRMTGETGSIRYMAPEVALHKQYNQKADIFSWSFIVWEMATLTKPFEGYTKHDFFTNVVKGGERPPLNKRWPKEFAELLQACWDTNQNKRPEMAEVCEALKVGGGPAGRGGRAKQEGALLPTYGQTQHLVLIVGRPRFSGQHSLYNLSFGIACLHLCPGQASQMPMHTSQSMSETATPFRLEILEHAQHFPPNDKGRGHVYRVAVHAEQGLIKGGTELIKGRKRWNGSGQAFCKVSDEWAP</sequence>
<feature type="domain" description="Protein kinase" evidence="5">
    <location>
        <begin position="194"/>
        <end position="472"/>
    </location>
</feature>
<dbReference type="SUPFAM" id="SSF56112">
    <property type="entry name" value="Protein kinase-like (PK-like)"/>
    <property type="match status" value="1"/>
</dbReference>
<organism evidence="6 7">
    <name type="scientific">Nannochloropsis gaditana</name>
    <dbReference type="NCBI Taxonomy" id="72520"/>
    <lineage>
        <taxon>Eukaryota</taxon>
        <taxon>Sar</taxon>
        <taxon>Stramenopiles</taxon>
        <taxon>Ochrophyta</taxon>
        <taxon>Eustigmatophyceae</taxon>
        <taxon>Eustigmatales</taxon>
        <taxon>Monodopsidaceae</taxon>
        <taxon>Nannochloropsis</taxon>
    </lineage>
</organism>
<dbReference type="Gene3D" id="3.30.200.20">
    <property type="entry name" value="Phosphorylase Kinase, domain 1"/>
    <property type="match status" value="1"/>
</dbReference>
<evidence type="ECO:0000313" key="7">
    <source>
        <dbReference type="Proteomes" id="UP000019335"/>
    </source>
</evidence>
<dbReference type="OrthoDB" id="192267at2759"/>
<dbReference type="Gene3D" id="1.10.510.10">
    <property type="entry name" value="Transferase(Phosphotransferase) domain 1"/>
    <property type="match status" value="1"/>
</dbReference>
<protein>
    <submittedName>
        <fullName evidence="6">Serine threonine-protein kinase ctr1</fullName>
    </submittedName>
</protein>
<dbReference type="AlphaFoldDB" id="W7TT77"/>
<dbReference type="SMART" id="SM00220">
    <property type="entry name" value="S_TKc"/>
    <property type="match status" value="1"/>
</dbReference>
<dbReference type="GO" id="GO:0004674">
    <property type="term" value="F:protein serine/threonine kinase activity"/>
    <property type="evidence" value="ECO:0007669"/>
    <property type="project" value="TreeGrafter"/>
</dbReference>
<dbReference type="GO" id="GO:0005524">
    <property type="term" value="F:ATP binding"/>
    <property type="evidence" value="ECO:0007669"/>
    <property type="project" value="UniProtKB-KW"/>
</dbReference>
<dbReference type="InterPro" id="IPR051681">
    <property type="entry name" value="Ser/Thr_Kinases-Pseudokinases"/>
</dbReference>
<proteinExistence type="predicted"/>
<keyword evidence="7" id="KW-1185">Reference proteome</keyword>
<dbReference type="InterPro" id="IPR011009">
    <property type="entry name" value="Kinase-like_dom_sf"/>
</dbReference>
<name>W7TT77_9STRA</name>
<evidence type="ECO:0000256" key="3">
    <source>
        <dbReference type="ARBA" id="ARBA00022777"/>
    </source>
</evidence>
<dbReference type="Pfam" id="PF07714">
    <property type="entry name" value="PK_Tyr_Ser-Thr"/>
    <property type="match status" value="1"/>
</dbReference>
<keyword evidence="1" id="KW-0808">Transferase</keyword>
<keyword evidence="4" id="KW-0067">ATP-binding</keyword>